<dbReference type="Pfam" id="PF20238">
    <property type="entry name" value="BIM1-like_dom"/>
    <property type="match status" value="1"/>
</dbReference>
<dbReference type="GO" id="GO:0098552">
    <property type="term" value="C:side of membrane"/>
    <property type="evidence" value="ECO:0007669"/>
    <property type="project" value="UniProtKB-KW"/>
</dbReference>
<dbReference type="CDD" id="cd21176">
    <property type="entry name" value="LPMO_auxiliary-like"/>
    <property type="match status" value="1"/>
</dbReference>
<gene>
    <name evidence="10" type="ORF">BXZ70DRAFT_945738</name>
</gene>
<keyword evidence="4 8" id="KW-0732">Signal</keyword>
<feature type="signal peptide" evidence="8">
    <location>
        <begin position="1"/>
        <end position="18"/>
    </location>
</feature>
<dbReference type="PANTHER" id="PTHR34992">
    <property type="entry name" value="HYPHAL ANASTAMOSIS-7 PROTEIN"/>
    <property type="match status" value="1"/>
</dbReference>
<feature type="domain" description="Copper acquisition factor BIM1-like" evidence="9">
    <location>
        <begin position="17"/>
        <end position="160"/>
    </location>
</feature>
<dbReference type="OrthoDB" id="2146436at2759"/>
<protein>
    <recommendedName>
        <fullName evidence="9">Copper acquisition factor BIM1-like domain-containing protein</fullName>
    </recommendedName>
</protein>
<sequence length="204" mass="21818">MRVQSVAFLSTLLSVASAHFHLEFPPPRGPFVADAEVGFCDGYTNVTTNRTEFPLDGGFITWRAKAPEGWNFSVTASTNDSAATFDDFSTAIEVVHGFESGNVCLPVNLSKGSFKGLKDGDNVTLQMVYEADEGKLYQCADVTLRANFKIPSNITCANITAAPSPEQHEDHDHDDHDDEASSASRVAVSFAGLASVAALALSIL</sequence>
<dbReference type="InterPro" id="IPR046530">
    <property type="entry name" value="BIM1-like_dom"/>
</dbReference>
<reference evidence="10" key="1">
    <citation type="journal article" date="2021" name="New Phytol.">
        <title>Evolutionary innovations through gain and loss of genes in the ectomycorrhizal Boletales.</title>
        <authorList>
            <person name="Wu G."/>
            <person name="Miyauchi S."/>
            <person name="Morin E."/>
            <person name="Kuo A."/>
            <person name="Drula E."/>
            <person name="Varga T."/>
            <person name="Kohler A."/>
            <person name="Feng B."/>
            <person name="Cao Y."/>
            <person name="Lipzen A."/>
            <person name="Daum C."/>
            <person name="Hundley H."/>
            <person name="Pangilinan J."/>
            <person name="Johnson J."/>
            <person name="Barry K."/>
            <person name="LaButti K."/>
            <person name="Ng V."/>
            <person name="Ahrendt S."/>
            <person name="Min B."/>
            <person name="Choi I.G."/>
            <person name="Park H."/>
            <person name="Plett J.M."/>
            <person name="Magnuson J."/>
            <person name="Spatafora J.W."/>
            <person name="Nagy L.G."/>
            <person name="Henrissat B."/>
            <person name="Grigoriev I.V."/>
            <person name="Yang Z.L."/>
            <person name="Xu J."/>
            <person name="Martin F.M."/>
        </authorList>
    </citation>
    <scope>NUCLEOTIDE SEQUENCE</scope>
    <source>
        <strain evidence="10">KKN 215</strain>
    </source>
</reference>
<keyword evidence="3" id="KW-0336">GPI-anchor</keyword>
<dbReference type="PANTHER" id="PTHR34992:SF1">
    <property type="entry name" value="COPPER ACQUISITION FACTOR BIM1-LIKE DOMAIN-CONTAINING PROTEIN"/>
    <property type="match status" value="1"/>
</dbReference>
<keyword evidence="5" id="KW-0472">Membrane</keyword>
<evidence type="ECO:0000256" key="6">
    <source>
        <dbReference type="ARBA" id="ARBA00023180"/>
    </source>
</evidence>
<dbReference type="Proteomes" id="UP000813824">
    <property type="component" value="Unassembled WGS sequence"/>
</dbReference>
<accession>A0A8K0UMI0</accession>
<proteinExistence type="predicted"/>
<evidence type="ECO:0000256" key="1">
    <source>
        <dbReference type="ARBA" id="ARBA00004609"/>
    </source>
</evidence>
<comment type="caution">
    <text evidence="10">The sequence shown here is derived from an EMBL/GenBank/DDBJ whole genome shotgun (WGS) entry which is preliminary data.</text>
</comment>
<dbReference type="EMBL" id="JAEVFJ010000023">
    <property type="protein sequence ID" value="KAH8096691.1"/>
    <property type="molecule type" value="Genomic_DNA"/>
</dbReference>
<dbReference type="AlphaFoldDB" id="A0A8K0UMI0"/>
<evidence type="ECO:0000256" key="4">
    <source>
        <dbReference type="ARBA" id="ARBA00022729"/>
    </source>
</evidence>
<keyword evidence="11" id="KW-1185">Reference proteome</keyword>
<keyword evidence="6" id="KW-0325">Glycoprotein</keyword>
<organism evidence="10 11">
    <name type="scientific">Cristinia sonorae</name>
    <dbReference type="NCBI Taxonomy" id="1940300"/>
    <lineage>
        <taxon>Eukaryota</taxon>
        <taxon>Fungi</taxon>
        <taxon>Dikarya</taxon>
        <taxon>Basidiomycota</taxon>
        <taxon>Agaricomycotina</taxon>
        <taxon>Agaricomycetes</taxon>
        <taxon>Agaricomycetidae</taxon>
        <taxon>Agaricales</taxon>
        <taxon>Pleurotineae</taxon>
        <taxon>Stephanosporaceae</taxon>
        <taxon>Cristinia</taxon>
    </lineage>
</organism>
<evidence type="ECO:0000256" key="8">
    <source>
        <dbReference type="SAM" id="SignalP"/>
    </source>
</evidence>
<keyword evidence="2" id="KW-1003">Cell membrane</keyword>
<feature type="chain" id="PRO_5035442344" description="Copper acquisition factor BIM1-like domain-containing protein" evidence="8">
    <location>
        <begin position="19"/>
        <end position="204"/>
    </location>
</feature>
<evidence type="ECO:0000259" key="9">
    <source>
        <dbReference type="Pfam" id="PF20238"/>
    </source>
</evidence>
<evidence type="ECO:0000313" key="11">
    <source>
        <dbReference type="Proteomes" id="UP000813824"/>
    </source>
</evidence>
<evidence type="ECO:0000256" key="2">
    <source>
        <dbReference type="ARBA" id="ARBA00022475"/>
    </source>
</evidence>
<dbReference type="GO" id="GO:0005886">
    <property type="term" value="C:plasma membrane"/>
    <property type="evidence" value="ECO:0007669"/>
    <property type="project" value="UniProtKB-SubCell"/>
</dbReference>
<evidence type="ECO:0000256" key="5">
    <source>
        <dbReference type="ARBA" id="ARBA00023136"/>
    </source>
</evidence>
<keyword evidence="7" id="KW-0449">Lipoprotein</keyword>
<evidence type="ECO:0000313" key="10">
    <source>
        <dbReference type="EMBL" id="KAH8096691.1"/>
    </source>
</evidence>
<evidence type="ECO:0000256" key="7">
    <source>
        <dbReference type="ARBA" id="ARBA00023288"/>
    </source>
</evidence>
<comment type="subcellular location">
    <subcellularLocation>
        <location evidence="1">Cell membrane</location>
        <topology evidence="1">Lipid-anchor</topology>
        <topology evidence="1">GPI-anchor</topology>
    </subcellularLocation>
</comment>
<evidence type="ECO:0000256" key="3">
    <source>
        <dbReference type="ARBA" id="ARBA00022622"/>
    </source>
</evidence>
<dbReference type="InterPro" id="IPR046936">
    <property type="entry name" value="BIM1-like"/>
</dbReference>
<name>A0A8K0UMI0_9AGAR</name>